<accession>A0AAD4L095</accession>
<organism evidence="1 2">
    <name type="scientific">Talaromyces proteolyticus</name>
    <dbReference type="NCBI Taxonomy" id="1131652"/>
    <lineage>
        <taxon>Eukaryota</taxon>
        <taxon>Fungi</taxon>
        <taxon>Dikarya</taxon>
        <taxon>Ascomycota</taxon>
        <taxon>Pezizomycotina</taxon>
        <taxon>Eurotiomycetes</taxon>
        <taxon>Eurotiomycetidae</taxon>
        <taxon>Eurotiales</taxon>
        <taxon>Trichocomaceae</taxon>
        <taxon>Talaromyces</taxon>
        <taxon>Talaromyces sect. Bacilispori</taxon>
    </lineage>
</organism>
<name>A0AAD4L095_9EURO</name>
<evidence type="ECO:0000313" key="1">
    <source>
        <dbReference type="EMBL" id="KAH8703125.1"/>
    </source>
</evidence>
<dbReference type="RefSeq" id="XP_046076143.1">
    <property type="nucleotide sequence ID" value="XM_046213535.1"/>
</dbReference>
<dbReference type="GeneID" id="70243822"/>
<keyword evidence="2" id="KW-1185">Reference proteome</keyword>
<reference evidence="1" key="1">
    <citation type="submission" date="2021-12" db="EMBL/GenBank/DDBJ databases">
        <title>Convergent genome expansion in fungi linked to evolution of root-endophyte symbiosis.</title>
        <authorList>
            <consortium name="DOE Joint Genome Institute"/>
            <person name="Ke Y.-H."/>
            <person name="Bonito G."/>
            <person name="Liao H.-L."/>
            <person name="Looney B."/>
            <person name="Rojas-Flechas A."/>
            <person name="Nash J."/>
            <person name="Hameed K."/>
            <person name="Schadt C."/>
            <person name="Martin F."/>
            <person name="Crous P.W."/>
            <person name="Miettinen O."/>
            <person name="Magnuson J.K."/>
            <person name="Labbe J."/>
            <person name="Jacobson D."/>
            <person name="Doktycz M.J."/>
            <person name="Veneault-Fourrey C."/>
            <person name="Kuo A."/>
            <person name="Mondo S."/>
            <person name="Calhoun S."/>
            <person name="Riley R."/>
            <person name="Ohm R."/>
            <person name="LaButti K."/>
            <person name="Andreopoulos B."/>
            <person name="Pangilinan J."/>
            <person name="Nolan M."/>
            <person name="Tritt A."/>
            <person name="Clum A."/>
            <person name="Lipzen A."/>
            <person name="Daum C."/>
            <person name="Barry K."/>
            <person name="Grigoriev I.V."/>
            <person name="Vilgalys R."/>
        </authorList>
    </citation>
    <scope>NUCLEOTIDE SEQUENCE</scope>
    <source>
        <strain evidence="1">PMI_201</strain>
    </source>
</reference>
<evidence type="ECO:0000313" key="2">
    <source>
        <dbReference type="Proteomes" id="UP001201262"/>
    </source>
</evidence>
<gene>
    <name evidence="1" type="ORF">BGW36DRAFT_354558</name>
</gene>
<proteinExistence type="predicted"/>
<dbReference type="EMBL" id="JAJTJA010000002">
    <property type="protein sequence ID" value="KAH8703125.1"/>
    <property type="molecule type" value="Genomic_DNA"/>
</dbReference>
<comment type="caution">
    <text evidence="1">The sequence shown here is derived from an EMBL/GenBank/DDBJ whole genome shotgun (WGS) entry which is preliminary data.</text>
</comment>
<protein>
    <submittedName>
        <fullName evidence="1">Uncharacterized protein</fullName>
    </submittedName>
</protein>
<dbReference type="Proteomes" id="UP001201262">
    <property type="component" value="Unassembled WGS sequence"/>
</dbReference>
<dbReference type="AlphaFoldDB" id="A0AAD4L095"/>
<sequence length="223" mass="25087">MYKIAITEVNEAATATETNPATKLPASWALILFELDENGVYLHLKRDGAEGFWSAIRKLEISKTDENNPLLIRSGGWGCYLILNDGDDGDGEDDEFDTRWRDAFYLGSYKQISEQLAYRMVMGFGDIMENKTIKGELTIEGKRSAFVGKVDILQGSKQNMWILKTDILREFHKYKGTGRAEDIGVDVNVFFWTHGYVGSENSLWCGCKECCASSDPVKLSNQP</sequence>